<dbReference type="STRING" id="1423729.FC80_GL001480"/>
<keyword evidence="2" id="KW-0472">Membrane</keyword>
<reference evidence="4 5" key="1">
    <citation type="journal article" date="2015" name="Genome Announc.">
        <title>Expanding the biotechnology potential of lactobacilli through comparative genomics of 213 strains and associated genera.</title>
        <authorList>
            <person name="Sun Z."/>
            <person name="Harris H.M."/>
            <person name="McCann A."/>
            <person name="Guo C."/>
            <person name="Argimon S."/>
            <person name="Zhang W."/>
            <person name="Yang X."/>
            <person name="Jeffery I.B."/>
            <person name="Cooney J.C."/>
            <person name="Kagawa T.F."/>
            <person name="Liu W."/>
            <person name="Song Y."/>
            <person name="Salvetti E."/>
            <person name="Wrobel A."/>
            <person name="Rasinkangas P."/>
            <person name="Parkhill J."/>
            <person name="Rea M.C."/>
            <person name="O'Sullivan O."/>
            <person name="Ritari J."/>
            <person name="Douillard F.P."/>
            <person name="Paul Ross R."/>
            <person name="Yang R."/>
            <person name="Briner A.E."/>
            <person name="Felis G.E."/>
            <person name="de Vos W.M."/>
            <person name="Barrangou R."/>
            <person name="Klaenhammer T.R."/>
            <person name="Caufield P.W."/>
            <person name="Cui Y."/>
            <person name="Zhang H."/>
            <person name="O'Toole P.W."/>
        </authorList>
    </citation>
    <scope>NUCLEOTIDE SEQUENCE [LARGE SCALE GENOMIC DNA]</scope>
    <source>
        <strain evidence="4 5">DSM 21116</strain>
    </source>
</reference>
<sequence length="258" mass="29226">MLRLRKVGLMNLKAVKKTGGIWILLMVIFLLIHFFYIIVQIKSDNRVIVDDALLVALFLYLNTRFFHLKLLNIKKLSLGELLRINSFPLVLYFFYIVAILQYLPLTNFANFLDSILLALSAAVFEEIFFRGLLINSFLANALQNYRSYLQAILFSSFLFGVTHMINLFGQSLSATLLQATNAFAIGMMLGAIYLRTGNLAWTILFHFMLDFTGILVSGTIITATPTSQKTVAVLIIDVLYIALGLLLSRKSQILKQRL</sequence>
<gene>
    <name evidence="4" type="ORF">FC80_GL001480</name>
</gene>
<keyword evidence="5" id="KW-1185">Reference proteome</keyword>
<organism evidence="4 5">
    <name type="scientific">Liquorilactobacillus cacaonum DSM 21116</name>
    <dbReference type="NCBI Taxonomy" id="1423729"/>
    <lineage>
        <taxon>Bacteria</taxon>
        <taxon>Bacillati</taxon>
        <taxon>Bacillota</taxon>
        <taxon>Bacilli</taxon>
        <taxon>Lactobacillales</taxon>
        <taxon>Lactobacillaceae</taxon>
        <taxon>Liquorilactobacillus</taxon>
    </lineage>
</organism>
<protein>
    <recommendedName>
        <fullName evidence="3">CAAX prenyl protease 2/Lysostaphin resistance protein A-like domain-containing protein</fullName>
    </recommendedName>
</protein>
<dbReference type="GO" id="GO:0080120">
    <property type="term" value="P:CAAX-box protein maturation"/>
    <property type="evidence" value="ECO:0007669"/>
    <property type="project" value="UniProtKB-ARBA"/>
</dbReference>
<keyword evidence="2" id="KW-0812">Transmembrane</keyword>
<dbReference type="PANTHER" id="PTHR39430">
    <property type="entry name" value="MEMBRANE-ASSOCIATED PROTEASE-RELATED"/>
    <property type="match status" value="1"/>
</dbReference>
<dbReference type="Pfam" id="PF02517">
    <property type="entry name" value="Rce1-like"/>
    <property type="match status" value="1"/>
</dbReference>
<dbReference type="Proteomes" id="UP000051131">
    <property type="component" value="Unassembled WGS sequence"/>
</dbReference>
<comment type="caution">
    <text evidence="4">The sequence shown here is derived from an EMBL/GenBank/DDBJ whole genome shotgun (WGS) entry which is preliminary data.</text>
</comment>
<comment type="similarity">
    <text evidence="1">Belongs to the UPF0177 family.</text>
</comment>
<evidence type="ECO:0000259" key="3">
    <source>
        <dbReference type="Pfam" id="PF02517"/>
    </source>
</evidence>
<dbReference type="PATRIC" id="fig|1423729.3.peg.1502"/>
<dbReference type="AlphaFoldDB" id="A0A0R2CEH1"/>
<accession>A0A0R2CEH1</accession>
<feature type="transmembrane region" description="Helical" evidence="2">
    <location>
        <begin position="151"/>
        <end position="169"/>
    </location>
</feature>
<dbReference type="GO" id="GO:0004175">
    <property type="term" value="F:endopeptidase activity"/>
    <property type="evidence" value="ECO:0007669"/>
    <property type="project" value="UniProtKB-ARBA"/>
</dbReference>
<name>A0A0R2CEH1_9LACO</name>
<keyword evidence="2" id="KW-1133">Transmembrane helix</keyword>
<evidence type="ECO:0000313" key="5">
    <source>
        <dbReference type="Proteomes" id="UP000051131"/>
    </source>
</evidence>
<feature type="transmembrane region" description="Helical" evidence="2">
    <location>
        <begin position="201"/>
        <end position="224"/>
    </location>
</feature>
<evidence type="ECO:0000313" key="4">
    <source>
        <dbReference type="EMBL" id="KRM90143.1"/>
    </source>
</evidence>
<feature type="transmembrane region" description="Helical" evidence="2">
    <location>
        <begin position="115"/>
        <end position="139"/>
    </location>
</feature>
<evidence type="ECO:0000256" key="2">
    <source>
        <dbReference type="SAM" id="Phobius"/>
    </source>
</evidence>
<evidence type="ECO:0000256" key="1">
    <source>
        <dbReference type="ARBA" id="ARBA00009067"/>
    </source>
</evidence>
<feature type="transmembrane region" description="Helical" evidence="2">
    <location>
        <begin position="84"/>
        <end position="103"/>
    </location>
</feature>
<proteinExistence type="inferred from homology"/>
<dbReference type="InterPro" id="IPR003675">
    <property type="entry name" value="Rce1/LyrA-like_dom"/>
</dbReference>
<dbReference type="PANTHER" id="PTHR39430:SF1">
    <property type="entry name" value="PROTEASE"/>
    <property type="match status" value="1"/>
</dbReference>
<feature type="transmembrane region" description="Helical" evidence="2">
    <location>
        <begin position="230"/>
        <end position="248"/>
    </location>
</feature>
<dbReference type="EMBL" id="AYZE01000016">
    <property type="protein sequence ID" value="KRM90143.1"/>
    <property type="molecule type" value="Genomic_DNA"/>
</dbReference>
<feature type="domain" description="CAAX prenyl protease 2/Lysostaphin resistance protein A-like" evidence="3">
    <location>
        <begin position="111"/>
        <end position="211"/>
    </location>
</feature>
<feature type="transmembrane region" description="Helical" evidence="2">
    <location>
        <begin position="175"/>
        <end position="194"/>
    </location>
</feature>
<feature type="transmembrane region" description="Helical" evidence="2">
    <location>
        <begin position="21"/>
        <end position="41"/>
    </location>
</feature>
<feature type="transmembrane region" description="Helical" evidence="2">
    <location>
        <begin position="47"/>
        <end position="63"/>
    </location>
</feature>